<proteinExistence type="predicted"/>
<dbReference type="AlphaFoldDB" id="A0A7S3PMC5"/>
<organism evidence="2">
    <name type="scientific">Aplanochytrium stocchinoi</name>
    <dbReference type="NCBI Taxonomy" id="215587"/>
    <lineage>
        <taxon>Eukaryota</taxon>
        <taxon>Sar</taxon>
        <taxon>Stramenopiles</taxon>
        <taxon>Bigyra</taxon>
        <taxon>Labyrinthulomycetes</taxon>
        <taxon>Thraustochytrida</taxon>
        <taxon>Thraustochytriidae</taxon>
        <taxon>Aplanochytrium</taxon>
    </lineage>
</organism>
<keyword evidence="1" id="KW-0812">Transmembrane</keyword>
<keyword evidence="1" id="KW-1133">Transmembrane helix</keyword>
<evidence type="ECO:0000313" key="2">
    <source>
        <dbReference type="EMBL" id="CAE0444152.1"/>
    </source>
</evidence>
<name>A0A7S3PMC5_9STRA</name>
<evidence type="ECO:0000256" key="1">
    <source>
        <dbReference type="SAM" id="Phobius"/>
    </source>
</evidence>
<sequence>MIRIMMYTANYTDQILSVINEVPKWMNNGDTTRIFWSENHMIMYMSTSYLMLEHFNSTKDPNVRERLLWYLNTHIKYGYYEFFSHTYLPYSLAGLLNLYDFSIDPEIKHLSGQAATRLLNDMVLATNSKGGFFPVSGRSFTSKYIEAFGANHQSVLAVLTGKGARGSRVSTGEAFLACSTLNVSSIIAAYSDTVSTTLVIGHKPDDFDEIFGDLSDKYDQQAMKFSMGCYFHPACAADTFDFAKHFELFSHDNFKMAKSVSWMPSGIATPVSHVIAALGSSSLLSANMPICKYKSVMISSLDDYFKGYSGHQNWPWMATTGTSSVFTATGEITGDWTDRSKQSHTHFPYIKQKQNVLLLMYQPNRDLKFLGISDLDVGLYWPEEEFNETAAGSGWLFGKEDDGYVAVRPACSDTIGNVVRCSADRQIWACVVGHKDLHGGFENFTRIVQSSMFEDNVDGRCMSGKIEVDGQLIELEWCKEIGPLVTTIIVFGIYLIMQCTCCFICCRGQRRVWKMFCRNTTTTCRKMTGKVDEMKHLDSKPSI</sequence>
<keyword evidence="1" id="KW-0472">Membrane</keyword>
<dbReference type="EMBL" id="HBIN01018627">
    <property type="protein sequence ID" value="CAE0444152.1"/>
    <property type="molecule type" value="Transcribed_RNA"/>
</dbReference>
<reference evidence="2" key="1">
    <citation type="submission" date="2021-01" db="EMBL/GenBank/DDBJ databases">
        <authorList>
            <person name="Corre E."/>
            <person name="Pelletier E."/>
            <person name="Niang G."/>
            <person name="Scheremetjew M."/>
            <person name="Finn R."/>
            <person name="Kale V."/>
            <person name="Holt S."/>
            <person name="Cochrane G."/>
            <person name="Meng A."/>
            <person name="Brown T."/>
            <person name="Cohen L."/>
        </authorList>
    </citation>
    <scope>NUCLEOTIDE SEQUENCE</scope>
    <source>
        <strain evidence="2">GSBS06</strain>
    </source>
</reference>
<protein>
    <submittedName>
        <fullName evidence="2">Uncharacterized protein</fullName>
    </submittedName>
</protein>
<feature type="transmembrane region" description="Helical" evidence="1">
    <location>
        <begin position="481"/>
        <end position="506"/>
    </location>
</feature>
<gene>
    <name evidence="2" type="ORF">ASTO00021_LOCUS14205</name>
</gene>
<accession>A0A7S3PMC5</accession>